<protein>
    <submittedName>
        <fullName evidence="1">Uncharacterized protein</fullName>
    </submittedName>
</protein>
<gene>
    <name evidence="1" type="ORF">PsorP6_004868</name>
</gene>
<accession>A0ACC0W326</accession>
<evidence type="ECO:0000313" key="2">
    <source>
        <dbReference type="Proteomes" id="UP001163321"/>
    </source>
</evidence>
<keyword evidence="2" id="KW-1185">Reference proteome</keyword>
<organism evidence="1 2">
    <name type="scientific">Peronosclerospora sorghi</name>
    <dbReference type="NCBI Taxonomy" id="230839"/>
    <lineage>
        <taxon>Eukaryota</taxon>
        <taxon>Sar</taxon>
        <taxon>Stramenopiles</taxon>
        <taxon>Oomycota</taxon>
        <taxon>Peronosporomycetes</taxon>
        <taxon>Peronosporales</taxon>
        <taxon>Peronosporaceae</taxon>
        <taxon>Peronosclerospora</taxon>
    </lineage>
</organism>
<reference evidence="1 2" key="1">
    <citation type="journal article" date="2022" name="bioRxiv">
        <title>The genome of the oomycete Peronosclerospora sorghi, a cosmopolitan pathogen of maize and sorghum, is inflated with dispersed pseudogenes.</title>
        <authorList>
            <person name="Fletcher K."/>
            <person name="Martin F."/>
            <person name="Isakeit T."/>
            <person name="Cavanaugh K."/>
            <person name="Magill C."/>
            <person name="Michelmore R."/>
        </authorList>
    </citation>
    <scope>NUCLEOTIDE SEQUENCE [LARGE SCALE GENOMIC DNA]</scope>
    <source>
        <strain evidence="1">P6</strain>
    </source>
</reference>
<dbReference type="Proteomes" id="UP001163321">
    <property type="component" value="Chromosome 4"/>
</dbReference>
<comment type="caution">
    <text evidence="1">The sequence shown here is derived from an EMBL/GenBank/DDBJ whole genome shotgun (WGS) entry which is preliminary data.</text>
</comment>
<sequence>MKQHQSIQCEDNKLPLHMPIFDANLDLVSEVPLDLDRTVGQTSASNPKIVAGIYGKGISKNYKEIREENVVLSKMTMAKNPWLVVPVVLLAIGIVAGGILIWQMYPLSTAALSTRVVADKVMKDLKSLQANLWNKFGLFTKLLCQGLRVMWLALFKSRMLENSARAIKLQGFLGLTQAKPVVSFCFRLVEGLQKYIRLMLLGVIDAVQVSIKSIHSDMMELIADIKLEHVRVILLASVLPYVEMVRLNAKLVISGVTQLFKWLVVKVNTQGVNLVSRQVVAPLMTQQAAVQNIGKTLIVRETQALRDVKYFEERRIAIASATDSLLDNTRSVALNNILKMKMAAMDFIHERAGYLADEYVKVLEQAIKDYELILCQIKVEVGSKILDEMLSESKEHIDAAVNLKRDLSVHGQTDIDFAFGKELQNKLATEIYHVDVQLVEESTFSECVTKVSSLEEQILADSMTEPHIRFQFASGRVEQTEDEARDKSILGETVKGVYVNEDQDPIVCVELSELFVSVDKLTEDAFETDTTSDQKHTIAELDNKHYHDATAKSEAVDTMKKTLVPEVAVDFGNAVSGMELVHELYLIEARNVSGIDADKQEIQQHRGEAHLKASVKRTGLMDIDAIGETINFEQVDMIQTLANRRTHDAAQVDNEKGESIENHKEELTMSMQENSIEGFLAGETERKLVDAEAVLNFEVGVAGAKKVIIKLPDTDGDPAQTMHIYEDSAVVQIGKLDVTGEARQECARGFEENANTVTLTDAKILESEAVAMEIHEMELLERTSLQQEGERFDVESELRIIAKEEGILLHNDQTHAEGKTFGGEAPTSEQLMIATIGVMDTSNVTTDLKNENGQSRFNLTLMRVGLFTVAFLGLAAITAYLIARHQKKRGFVAQAPRHRPKRWQRLVSMAKSQAEEVVLLPGDCSEEGDETDIVETKRFAPKVTIANDVKKAIDFGSVEDFSEEEDINANHKVVEEKERTVREEGRESVENRSERTRSSITVRVQTIHLSPNDSVNENF</sequence>
<name>A0ACC0W326_9STRA</name>
<dbReference type="EMBL" id="CM047583">
    <property type="protein sequence ID" value="KAI9912575.1"/>
    <property type="molecule type" value="Genomic_DNA"/>
</dbReference>
<proteinExistence type="predicted"/>
<evidence type="ECO:0000313" key="1">
    <source>
        <dbReference type="EMBL" id="KAI9912575.1"/>
    </source>
</evidence>